<feature type="domain" description="DUF8056" evidence="2">
    <location>
        <begin position="4"/>
        <end position="172"/>
    </location>
</feature>
<accession>A0A554MXK8</accession>
<sequence>MADEDAYSGLLGTFPFAFRRTESRLCKAYVAIGGLLGAGLALFFTMALVVQVFATLSGTGGLFTFSRALFILVGLFVVGPVLAPTLLVARRHRRTGSNAGYDRLLAASGFGFLASLYLLAVGAASPDLRDPATAAGPLEPLVAALYALPPAAALVFPLAAAAAIAAAHRYAR</sequence>
<dbReference type="EMBL" id="QMDX01000010">
    <property type="protein sequence ID" value="TSD09868.1"/>
    <property type="molecule type" value="Genomic_DNA"/>
</dbReference>
<feature type="transmembrane region" description="Helical" evidence="1">
    <location>
        <begin position="68"/>
        <end position="89"/>
    </location>
</feature>
<dbReference type="InParanoid" id="A0A554MXK8"/>
<evidence type="ECO:0000313" key="3">
    <source>
        <dbReference type="EMBL" id="TSD09868.1"/>
    </source>
</evidence>
<dbReference type="Proteomes" id="UP000319894">
    <property type="component" value="Unassembled WGS sequence"/>
</dbReference>
<protein>
    <recommendedName>
        <fullName evidence="2">DUF8056 domain-containing protein</fullName>
    </recommendedName>
</protein>
<proteinExistence type="predicted"/>
<keyword evidence="1" id="KW-0812">Transmembrane</keyword>
<dbReference type="Pfam" id="PF26243">
    <property type="entry name" value="DUF8056"/>
    <property type="match status" value="1"/>
</dbReference>
<evidence type="ECO:0000256" key="1">
    <source>
        <dbReference type="SAM" id="Phobius"/>
    </source>
</evidence>
<keyword evidence="1" id="KW-1133">Transmembrane helix</keyword>
<dbReference type="InterPro" id="IPR058369">
    <property type="entry name" value="DUF8056"/>
</dbReference>
<feature type="transmembrane region" description="Helical" evidence="1">
    <location>
        <begin position="28"/>
        <end position="56"/>
    </location>
</feature>
<keyword evidence="4" id="KW-1185">Reference proteome</keyword>
<organism evidence="3 4">
    <name type="scientific">Haloglomus irregulare</name>
    <dbReference type="NCBI Taxonomy" id="2234134"/>
    <lineage>
        <taxon>Archaea</taxon>
        <taxon>Methanobacteriati</taxon>
        <taxon>Methanobacteriota</taxon>
        <taxon>Stenosarchaea group</taxon>
        <taxon>Halobacteria</taxon>
        <taxon>Halobacteriales</taxon>
        <taxon>Natronomonadaceae</taxon>
        <taxon>Haloglomus</taxon>
    </lineage>
</organism>
<evidence type="ECO:0000313" key="4">
    <source>
        <dbReference type="Proteomes" id="UP000319894"/>
    </source>
</evidence>
<name>A0A554MXK8_9EURY</name>
<feature type="transmembrane region" description="Helical" evidence="1">
    <location>
        <begin position="144"/>
        <end position="167"/>
    </location>
</feature>
<dbReference type="OrthoDB" id="271552at2157"/>
<reference evidence="3 4" key="1">
    <citation type="submission" date="2018-06" db="EMBL/GenBank/DDBJ databases">
        <title>Natronomonas sp. F16-60 a new haloarchaeon isolated from a solar saltern of Isla Cristina, Huelva, Spain.</title>
        <authorList>
            <person name="Duran-Viseras A."/>
            <person name="Sanchez-Porro C."/>
            <person name="Ventosa A."/>
        </authorList>
    </citation>
    <scope>NUCLEOTIDE SEQUENCE [LARGE SCALE GENOMIC DNA]</scope>
    <source>
        <strain evidence="3 4">F16-60</strain>
    </source>
</reference>
<gene>
    <name evidence="3" type="ORF">DP107_14355</name>
</gene>
<evidence type="ECO:0000259" key="2">
    <source>
        <dbReference type="Pfam" id="PF26243"/>
    </source>
</evidence>
<feature type="transmembrane region" description="Helical" evidence="1">
    <location>
        <begin position="101"/>
        <end position="124"/>
    </location>
</feature>
<keyword evidence="1" id="KW-0472">Membrane</keyword>
<dbReference type="AlphaFoldDB" id="A0A554MXK8"/>
<comment type="caution">
    <text evidence="3">The sequence shown here is derived from an EMBL/GenBank/DDBJ whole genome shotgun (WGS) entry which is preliminary data.</text>
</comment>